<sequence>MRFSQFNTCVEWSTLAINASILGGVGSLEPFKAGRTRTENESVGCRECPQIKRVATSSKIRSFGLYLRNQFFSRRRSPGHCVFAAALSLSIDFSIVFRRAGSQKYQRMPSISFGSCQIVRRFCQGQTSGVFEEERPLPDSGGVGYLSTAKVPRGNCPPIGSTSN</sequence>
<accession>A0A6H5HHI9</accession>
<name>A0A6H5HHI9_9HEMI</name>
<gene>
    <name evidence="2" type="ORF">NTEN_LOCUS20075</name>
</gene>
<feature type="region of interest" description="Disordered" evidence="1">
    <location>
        <begin position="133"/>
        <end position="164"/>
    </location>
</feature>
<dbReference type="Proteomes" id="UP000479000">
    <property type="component" value="Unassembled WGS sequence"/>
</dbReference>
<organism evidence="2 3">
    <name type="scientific">Nesidiocoris tenuis</name>
    <dbReference type="NCBI Taxonomy" id="355587"/>
    <lineage>
        <taxon>Eukaryota</taxon>
        <taxon>Metazoa</taxon>
        <taxon>Ecdysozoa</taxon>
        <taxon>Arthropoda</taxon>
        <taxon>Hexapoda</taxon>
        <taxon>Insecta</taxon>
        <taxon>Pterygota</taxon>
        <taxon>Neoptera</taxon>
        <taxon>Paraneoptera</taxon>
        <taxon>Hemiptera</taxon>
        <taxon>Heteroptera</taxon>
        <taxon>Panheteroptera</taxon>
        <taxon>Cimicomorpha</taxon>
        <taxon>Miridae</taxon>
        <taxon>Dicyphina</taxon>
        <taxon>Nesidiocoris</taxon>
    </lineage>
</organism>
<dbReference type="AlphaFoldDB" id="A0A6H5HHI9"/>
<evidence type="ECO:0000256" key="1">
    <source>
        <dbReference type="SAM" id="MobiDB-lite"/>
    </source>
</evidence>
<protein>
    <submittedName>
        <fullName evidence="2">Uncharacterized protein</fullName>
    </submittedName>
</protein>
<keyword evidence="3" id="KW-1185">Reference proteome</keyword>
<reference evidence="2 3" key="1">
    <citation type="submission" date="2020-02" db="EMBL/GenBank/DDBJ databases">
        <authorList>
            <person name="Ferguson B K."/>
        </authorList>
    </citation>
    <scope>NUCLEOTIDE SEQUENCE [LARGE SCALE GENOMIC DNA]</scope>
</reference>
<proteinExistence type="predicted"/>
<evidence type="ECO:0000313" key="2">
    <source>
        <dbReference type="EMBL" id="CAB0015735.1"/>
    </source>
</evidence>
<evidence type="ECO:0000313" key="3">
    <source>
        <dbReference type="Proteomes" id="UP000479000"/>
    </source>
</evidence>
<dbReference type="EMBL" id="CADCXU010029419">
    <property type="protein sequence ID" value="CAB0015735.1"/>
    <property type="molecule type" value="Genomic_DNA"/>
</dbReference>